<dbReference type="InterPro" id="IPR037518">
    <property type="entry name" value="MPN"/>
</dbReference>
<dbReference type="AlphaFoldDB" id="I7LNR2"/>
<sequence length="133" mass="15128">MFTSSLVFSRMAVHGISRDLLAMLFELGREHHPNEFVAVLRERDGIIRDLDLVPGTIVREESASFRIDMLPLDIHQAGSAHSHPNGVLSPSSADLRFFPTVGRYHIIVGYPYRERDWRCYRADGSPTHLEVVE</sequence>
<dbReference type="Gene3D" id="3.40.140.10">
    <property type="entry name" value="Cytidine Deaminase, domain 2"/>
    <property type="match status" value="1"/>
</dbReference>
<gene>
    <name evidence="7" type="ordered locus">BN140_2401</name>
</gene>
<evidence type="ECO:0000256" key="1">
    <source>
        <dbReference type="ARBA" id="ARBA00022670"/>
    </source>
</evidence>
<evidence type="ECO:0000256" key="5">
    <source>
        <dbReference type="ARBA" id="ARBA00023049"/>
    </source>
</evidence>
<dbReference type="GO" id="GO:0008237">
    <property type="term" value="F:metallopeptidase activity"/>
    <property type="evidence" value="ECO:0007669"/>
    <property type="project" value="UniProtKB-KW"/>
</dbReference>
<dbReference type="Proteomes" id="UP000009007">
    <property type="component" value="Chromosome I"/>
</dbReference>
<dbReference type="GO" id="GO:0046872">
    <property type="term" value="F:metal ion binding"/>
    <property type="evidence" value="ECO:0007669"/>
    <property type="project" value="UniProtKB-KW"/>
</dbReference>
<dbReference type="BioCyc" id="MBOU1201294:BN140_RS11920-MONOMER"/>
<evidence type="ECO:0000256" key="2">
    <source>
        <dbReference type="ARBA" id="ARBA00022723"/>
    </source>
</evidence>
<evidence type="ECO:0000313" key="8">
    <source>
        <dbReference type="Proteomes" id="UP000009007"/>
    </source>
</evidence>
<keyword evidence="4" id="KW-0862">Zinc</keyword>
<protein>
    <recommendedName>
        <fullName evidence="6">MPN domain-containing protein</fullName>
    </recommendedName>
</protein>
<evidence type="ECO:0000256" key="4">
    <source>
        <dbReference type="ARBA" id="ARBA00022833"/>
    </source>
</evidence>
<dbReference type="GO" id="GO:0006508">
    <property type="term" value="P:proteolysis"/>
    <property type="evidence" value="ECO:0007669"/>
    <property type="project" value="UniProtKB-KW"/>
</dbReference>
<name>I7LNR2_METBM</name>
<keyword evidence="3" id="KW-0378">Hydrolase</keyword>
<organism evidence="7 8">
    <name type="scientific">Methanoculleus bourgensis (strain ATCC 43281 / DSM 3045 / OCM 15 / MS2)</name>
    <name type="common">Methanogenium bourgense</name>
    <dbReference type="NCBI Taxonomy" id="1201294"/>
    <lineage>
        <taxon>Archaea</taxon>
        <taxon>Methanobacteriati</taxon>
        <taxon>Methanobacteriota</taxon>
        <taxon>Stenosarchaea group</taxon>
        <taxon>Methanomicrobia</taxon>
        <taxon>Methanomicrobiales</taxon>
        <taxon>Methanomicrobiaceae</taxon>
        <taxon>Methanoculleus</taxon>
    </lineage>
</organism>
<accession>I7LNR2</accession>
<evidence type="ECO:0000259" key="6">
    <source>
        <dbReference type="PROSITE" id="PS50249"/>
    </source>
</evidence>
<proteinExistence type="predicted"/>
<feature type="domain" description="MPN" evidence="6">
    <location>
        <begin position="13"/>
        <end position="133"/>
    </location>
</feature>
<dbReference type="STRING" id="1201294.BN140_2401"/>
<dbReference type="Pfam" id="PF14464">
    <property type="entry name" value="Prok-JAB"/>
    <property type="match status" value="1"/>
</dbReference>
<evidence type="ECO:0000256" key="3">
    <source>
        <dbReference type="ARBA" id="ARBA00022801"/>
    </source>
</evidence>
<keyword evidence="8" id="KW-1185">Reference proteome</keyword>
<keyword evidence="2" id="KW-0479">Metal-binding</keyword>
<keyword evidence="1" id="KW-0645">Protease</keyword>
<dbReference type="SUPFAM" id="SSF102712">
    <property type="entry name" value="JAB1/MPN domain"/>
    <property type="match status" value="1"/>
</dbReference>
<dbReference type="InterPro" id="IPR028090">
    <property type="entry name" value="JAB_dom_prok"/>
</dbReference>
<dbReference type="CDD" id="cd08072">
    <property type="entry name" value="MPN_archaeal"/>
    <property type="match status" value="1"/>
</dbReference>
<dbReference type="PROSITE" id="PS50249">
    <property type="entry name" value="MPN"/>
    <property type="match status" value="1"/>
</dbReference>
<keyword evidence="5" id="KW-0482">Metalloprotease</keyword>
<reference evidence="8" key="1">
    <citation type="journal article" date="2012" name="J. Bacteriol.">
        <title>Complete genome sequence of the hydrogenotrophic, methanogenic archaeon Methanoculleus bourgensis strain MS2T, isolated from a sewage sludge digester.</title>
        <authorList>
            <person name="Maus I."/>
            <person name="Wibberg D."/>
            <person name="Stantscheff R."/>
            <person name="Eikmeyer F.G."/>
            <person name="Seffner A."/>
            <person name="Boelter J."/>
            <person name="Szczepanowski R."/>
            <person name="Blom J."/>
            <person name="Jaenicke S."/>
            <person name="Konig H."/>
            <person name="Puhler A."/>
            <person name="Schluter A."/>
        </authorList>
    </citation>
    <scope>NUCLEOTIDE SEQUENCE [LARGE SCALE GENOMIC DNA]</scope>
    <source>
        <strain evidence="8">ATCC 43281 / DSM 3045 / OCM 15 / MS2</strain>
    </source>
</reference>
<dbReference type="PATRIC" id="fig|1201294.9.peg.2681"/>
<dbReference type="KEGG" id="mbg:BN140_2401"/>
<evidence type="ECO:0000313" key="7">
    <source>
        <dbReference type="EMBL" id="CCJ37324.1"/>
    </source>
</evidence>
<dbReference type="EMBL" id="HE964772">
    <property type="protein sequence ID" value="CCJ37324.1"/>
    <property type="molecule type" value="Genomic_DNA"/>
</dbReference>
<dbReference type="HOGENOM" id="CLU_116578_1_0_2"/>